<protein>
    <submittedName>
        <fullName evidence="1">Uncharacterized protein</fullName>
    </submittedName>
</protein>
<reference evidence="1 2" key="1">
    <citation type="journal article" date="2005" name="Arch. Microbiol.">
        <title>The genome sequence of an anaerobic aromatic-degrading denitrifying bacterium, strain EbN1.</title>
        <authorList>
            <person name="Rabus R."/>
            <person name="Kube M."/>
            <person name="Heider J."/>
            <person name="Beck A."/>
            <person name="Heitmann K."/>
            <person name="Widdel F."/>
            <person name="Reinhardt R."/>
        </authorList>
    </citation>
    <scope>NUCLEOTIDE SEQUENCE [LARGE SCALE GENOMIC DNA]</scope>
    <source>
        <strain evidence="1 2">EbN1</strain>
    </source>
</reference>
<keyword evidence="2" id="KW-1185">Reference proteome</keyword>
<proteinExistence type="predicted"/>
<evidence type="ECO:0000313" key="1">
    <source>
        <dbReference type="EMBL" id="CAI10035.1"/>
    </source>
</evidence>
<gene>
    <name evidence="1" type="ORF">ebA6843</name>
</gene>
<dbReference type="KEGG" id="eba:ebA6843"/>
<evidence type="ECO:0000313" key="2">
    <source>
        <dbReference type="Proteomes" id="UP000006552"/>
    </source>
</evidence>
<organism evidence="1 2">
    <name type="scientific">Aromatoleum aromaticum (strain DSM 19018 / LMG 30748 / EbN1)</name>
    <name type="common">Azoarcus sp. (strain EbN1)</name>
    <dbReference type="NCBI Taxonomy" id="76114"/>
    <lineage>
        <taxon>Bacteria</taxon>
        <taxon>Pseudomonadati</taxon>
        <taxon>Pseudomonadota</taxon>
        <taxon>Betaproteobacteria</taxon>
        <taxon>Rhodocyclales</taxon>
        <taxon>Rhodocyclaceae</taxon>
        <taxon>Aromatoleum</taxon>
    </lineage>
</organism>
<dbReference type="EMBL" id="CR555306">
    <property type="protein sequence ID" value="CAI10035.1"/>
    <property type="molecule type" value="Genomic_DNA"/>
</dbReference>
<dbReference type="AlphaFoldDB" id="Q5NY29"/>
<dbReference type="HOGENOM" id="CLU_2614305_0_0_4"/>
<dbReference type="STRING" id="76114.ebA6843"/>
<sequence>MGIRDPVVSSTRIGPTRRPVIMRLDNPIARPSSGHHDSGVRCRLYRQLGKSACCFFNSFKPCDLTQGGRGCKYRKACT</sequence>
<accession>Q5NY29</accession>
<name>Q5NY29_AROAE</name>
<dbReference type="Proteomes" id="UP000006552">
    <property type="component" value="Chromosome"/>
</dbReference>